<evidence type="ECO:0000313" key="3">
    <source>
        <dbReference type="Proteomes" id="UP000463939"/>
    </source>
</evidence>
<gene>
    <name evidence="2" type="primary">pelC</name>
    <name evidence="2" type="ORF">SFSGTM_09940</name>
</gene>
<dbReference type="PROSITE" id="PS51257">
    <property type="entry name" value="PROKAR_LIPOPROTEIN"/>
    <property type="match status" value="1"/>
</dbReference>
<dbReference type="KEGG" id="sniv:SFSGTM_09940"/>
<organism evidence="2 3">
    <name type="scientific">Sulfuriferula nivalis</name>
    <dbReference type="NCBI Taxonomy" id="2675298"/>
    <lineage>
        <taxon>Bacteria</taxon>
        <taxon>Pseudomonadati</taxon>
        <taxon>Pseudomonadota</taxon>
        <taxon>Betaproteobacteria</taxon>
        <taxon>Nitrosomonadales</taxon>
        <taxon>Sulfuricellaceae</taxon>
        <taxon>Sulfuriferula</taxon>
    </lineage>
</organism>
<accession>A0A809RF74</accession>
<proteinExistence type="predicted"/>
<keyword evidence="3" id="KW-1185">Reference proteome</keyword>
<keyword evidence="1" id="KW-0732">Signal</keyword>
<dbReference type="Proteomes" id="UP000463939">
    <property type="component" value="Chromosome"/>
</dbReference>
<sequence>MKRLLLSAIALLLLAGCAITDRTKAPQFDKTAKWVLLPMENHTETPQAGLRFEAVTETILRTRGITSLEKYPNTMTQDSLFEPADAKAVAAAMTWAQQAGAKYAVTGAVNEWRYKTGVDGEPAVGVTIKVIDVASQQVLWDAAGARTGWGREAVSAVAQKLIDNLTSALK</sequence>
<protein>
    <submittedName>
        <fullName evidence="2">Pellicle/biofilm biosynthesis outer membrane protein PelC</fullName>
    </submittedName>
</protein>
<dbReference type="EMBL" id="AP021881">
    <property type="protein sequence ID" value="BBP00286.1"/>
    <property type="molecule type" value="Genomic_DNA"/>
</dbReference>
<feature type="chain" id="PRO_5032317851" evidence="1">
    <location>
        <begin position="21"/>
        <end position="170"/>
    </location>
</feature>
<reference evidence="3" key="1">
    <citation type="submission" date="2019-11" db="EMBL/GenBank/DDBJ databases">
        <title>Isolation and characterization of a novel species in the genus Sulfuriferula.</title>
        <authorList>
            <person name="Mochizuki J."/>
            <person name="Kojima H."/>
            <person name="Fukui M."/>
        </authorList>
    </citation>
    <scope>NUCLEOTIDE SEQUENCE [LARGE SCALE GENOMIC DNA]</scope>
    <source>
        <strain evidence="3">SGTM</strain>
    </source>
</reference>
<feature type="signal peptide" evidence="1">
    <location>
        <begin position="1"/>
        <end position="20"/>
    </location>
</feature>
<dbReference type="RefSeq" id="WP_162084234.1">
    <property type="nucleotide sequence ID" value="NZ_AP021881.1"/>
</dbReference>
<evidence type="ECO:0000256" key="1">
    <source>
        <dbReference type="SAM" id="SignalP"/>
    </source>
</evidence>
<dbReference type="Gene3D" id="3.40.50.10610">
    <property type="entry name" value="ABC-type transport auxiliary lipoprotein component"/>
    <property type="match status" value="1"/>
</dbReference>
<name>A0A809RF74_9PROT</name>
<evidence type="ECO:0000313" key="2">
    <source>
        <dbReference type="EMBL" id="BBP00286.1"/>
    </source>
</evidence>
<dbReference type="AlphaFoldDB" id="A0A809RF74"/>